<keyword evidence="1" id="KW-0863">Zinc-finger</keyword>
<dbReference type="InterPro" id="IPR036236">
    <property type="entry name" value="Znf_C2H2_sf"/>
</dbReference>
<keyword evidence="4" id="KW-1185">Reference proteome</keyword>
<dbReference type="EMBL" id="JARQZJ010000075">
    <property type="protein sequence ID" value="KAK9882344.1"/>
    <property type="molecule type" value="Genomic_DNA"/>
</dbReference>
<protein>
    <recommendedName>
        <fullName evidence="2">C2H2-type domain-containing protein</fullName>
    </recommendedName>
</protein>
<dbReference type="AlphaFoldDB" id="A0AAW1US47"/>
<dbReference type="Proteomes" id="UP001431783">
    <property type="component" value="Unassembled WGS sequence"/>
</dbReference>
<reference evidence="3 4" key="1">
    <citation type="submission" date="2023-03" db="EMBL/GenBank/DDBJ databases">
        <title>Genome insight into feeding habits of ladybird beetles.</title>
        <authorList>
            <person name="Li H.-S."/>
            <person name="Huang Y.-H."/>
            <person name="Pang H."/>
        </authorList>
    </citation>
    <scope>NUCLEOTIDE SEQUENCE [LARGE SCALE GENOMIC DNA]</scope>
    <source>
        <strain evidence="3">SYSU_2023b</strain>
        <tissue evidence="3">Whole body</tissue>
    </source>
</reference>
<accession>A0AAW1US47</accession>
<dbReference type="Gene3D" id="3.30.160.60">
    <property type="entry name" value="Classic Zinc Finger"/>
    <property type="match status" value="1"/>
</dbReference>
<keyword evidence="1" id="KW-0862">Zinc</keyword>
<dbReference type="InterPro" id="IPR013087">
    <property type="entry name" value="Znf_C2H2_type"/>
</dbReference>
<dbReference type="PROSITE" id="PS50157">
    <property type="entry name" value="ZINC_FINGER_C2H2_2"/>
    <property type="match status" value="1"/>
</dbReference>
<organism evidence="3 4">
    <name type="scientific">Henosepilachna vigintioctopunctata</name>
    <dbReference type="NCBI Taxonomy" id="420089"/>
    <lineage>
        <taxon>Eukaryota</taxon>
        <taxon>Metazoa</taxon>
        <taxon>Ecdysozoa</taxon>
        <taxon>Arthropoda</taxon>
        <taxon>Hexapoda</taxon>
        <taxon>Insecta</taxon>
        <taxon>Pterygota</taxon>
        <taxon>Neoptera</taxon>
        <taxon>Endopterygota</taxon>
        <taxon>Coleoptera</taxon>
        <taxon>Polyphaga</taxon>
        <taxon>Cucujiformia</taxon>
        <taxon>Coccinelloidea</taxon>
        <taxon>Coccinellidae</taxon>
        <taxon>Epilachninae</taxon>
        <taxon>Epilachnini</taxon>
        <taxon>Henosepilachna</taxon>
    </lineage>
</organism>
<evidence type="ECO:0000259" key="2">
    <source>
        <dbReference type="PROSITE" id="PS50157"/>
    </source>
</evidence>
<name>A0AAW1US47_9CUCU</name>
<evidence type="ECO:0000313" key="3">
    <source>
        <dbReference type="EMBL" id="KAK9882344.1"/>
    </source>
</evidence>
<dbReference type="SUPFAM" id="SSF57667">
    <property type="entry name" value="beta-beta-alpha zinc fingers"/>
    <property type="match status" value="1"/>
</dbReference>
<dbReference type="SMART" id="SM00355">
    <property type="entry name" value="ZnF_C2H2"/>
    <property type="match status" value="2"/>
</dbReference>
<evidence type="ECO:0000256" key="1">
    <source>
        <dbReference type="PROSITE-ProRule" id="PRU00042"/>
    </source>
</evidence>
<evidence type="ECO:0000313" key="4">
    <source>
        <dbReference type="Proteomes" id="UP001431783"/>
    </source>
</evidence>
<proteinExistence type="predicted"/>
<gene>
    <name evidence="3" type="ORF">WA026_020866</name>
</gene>
<feature type="domain" description="C2H2-type" evidence="2">
    <location>
        <begin position="141"/>
        <end position="168"/>
    </location>
</feature>
<comment type="caution">
    <text evidence="3">The sequence shown here is derived from an EMBL/GenBank/DDBJ whole genome shotgun (WGS) entry which is preliminary data.</text>
</comment>
<dbReference type="GO" id="GO:0008270">
    <property type="term" value="F:zinc ion binding"/>
    <property type="evidence" value="ECO:0007669"/>
    <property type="project" value="UniProtKB-KW"/>
</dbReference>
<sequence>MELSNLMGWTFEVVYPNQTFGSLISEASQPSSLSLQDVFDEAVSNGDCPIEDIAANNEVTIESDKVYPTTDDDSNKIRIEVVDSEVVYDNITHETTEEDPDRIKIETVCPEVVFDNSIKSKRAKKCKNLVEYEGFHTGAGYVCPNCSKVYSARKNLARHMNVECGKLPRFSCAYCQYRNHRRNEIKNHIRNKHMMCTFTQ</sequence>
<keyword evidence="1" id="KW-0479">Metal-binding</keyword>